<dbReference type="AlphaFoldDB" id="A0A420W9A3"/>
<reference evidence="11 12" key="1">
    <citation type="submission" date="2018-10" db="EMBL/GenBank/DDBJ databases">
        <title>Genomic Encyclopedia of Type Strains, Phase IV (KMG-IV): sequencing the most valuable type-strain genomes for metagenomic binning, comparative biology and taxonomic classification.</title>
        <authorList>
            <person name="Goeker M."/>
        </authorList>
    </citation>
    <scope>NUCLEOTIDE SEQUENCE [LARGE SCALE GENOMIC DNA]</scope>
    <source>
        <strain evidence="11 12">DSM 15521</strain>
    </source>
</reference>
<proteinExistence type="predicted"/>
<dbReference type="SUPFAM" id="SSF51971">
    <property type="entry name" value="Nucleotide-binding domain"/>
    <property type="match status" value="1"/>
</dbReference>
<dbReference type="PRINTS" id="PR00419">
    <property type="entry name" value="ADXRDTASE"/>
</dbReference>
<dbReference type="EC" id="1.3.1.1" evidence="8"/>
<dbReference type="Pfam" id="PF14691">
    <property type="entry name" value="Fer4_20"/>
    <property type="match status" value="1"/>
</dbReference>
<dbReference type="EMBL" id="RBIE01000001">
    <property type="protein sequence ID" value="RKQ63887.1"/>
    <property type="molecule type" value="Genomic_DNA"/>
</dbReference>
<organism evidence="11 12">
    <name type="scientific">Thermovibrio guaymasensis</name>
    <dbReference type="NCBI Taxonomy" id="240167"/>
    <lineage>
        <taxon>Bacteria</taxon>
        <taxon>Pseudomonadati</taxon>
        <taxon>Aquificota</taxon>
        <taxon>Aquificia</taxon>
        <taxon>Desulfurobacteriales</taxon>
        <taxon>Desulfurobacteriaceae</taxon>
        <taxon>Thermovibrio</taxon>
    </lineage>
</organism>
<evidence type="ECO:0000313" key="12">
    <source>
        <dbReference type="Proteomes" id="UP000280881"/>
    </source>
</evidence>
<dbReference type="InterPro" id="IPR009051">
    <property type="entry name" value="Helical_ferredxn"/>
</dbReference>
<feature type="domain" description="Dihydroprymidine dehydrogenase" evidence="10">
    <location>
        <begin position="94"/>
        <end position="166"/>
    </location>
</feature>
<dbReference type="SUPFAM" id="SSF46548">
    <property type="entry name" value="alpha-helical ferredoxin"/>
    <property type="match status" value="1"/>
</dbReference>
<comment type="function">
    <text evidence="6">Involved in pyrimidine base degradation. Catalyzes physiologically the reduction of uracil to 5,6-dihydrouracil (DHU) by using NADH as a specific cosubstrate. It also catalyzes the reverse reaction and the reduction of thymine to 5,6-dihydrothymine (DHT).</text>
</comment>
<keyword evidence="1" id="KW-0560">Oxidoreductase</keyword>
<dbReference type="InterPro" id="IPR028261">
    <property type="entry name" value="DPD_II"/>
</dbReference>
<evidence type="ECO:0000313" key="11">
    <source>
        <dbReference type="EMBL" id="RKQ63887.1"/>
    </source>
</evidence>
<dbReference type="PANTHER" id="PTHR43073:SF2">
    <property type="entry name" value="DIHYDROPYRIMIDINE DEHYDROGENASE [NADP(+)]"/>
    <property type="match status" value="1"/>
</dbReference>
<evidence type="ECO:0000256" key="4">
    <source>
        <dbReference type="ARBA" id="ARBA00047685"/>
    </source>
</evidence>
<dbReference type="PANTHER" id="PTHR43073">
    <property type="entry name" value="DIHYDROPYRIMIDINE DEHYDROGENASE [NADP(+)]"/>
    <property type="match status" value="1"/>
</dbReference>
<comment type="caution">
    <text evidence="11">The sequence shown here is derived from an EMBL/GenBank/DDBJ whole genome shotgun (WGS) entry which is preliminary data.</text>
</comment>
<dbReference type="Pfam" id="PF13450">
    <property type="entry name" value="NAD_binding_8"/>
    <property type="match status" value="1"/>
</dbReference>
<dbReference type="GO" id="GO:0004159">
    <property type="term" value="F:dihydropyrimidine dehydrogenase (NAD+) activity"/>
    <property type="evidence" value="ECO:0007669"/>
    <property type="project" value="UniProtKB-EC"/>
</dbReference>
<accession>A0A420W9A3</accession>
<dbReference type="GO" id="GO:0051536">
    <property type="term" value="F:iron-sulfur cluster binding"/>
    <property type="evidence" value="ECO:0007669"/>
    <property type="project" value="InterPro"/>
</dbReference>
<dbReference type="Gene3D" id="1.10.1060.10">
    <property type="entry name" value="Alpha-helical ferredoxin"/>
    <property type="match status" value="1"/>
</dbReference>
<sequence length="476" mass="53384">MFKEDRNLALKLYRKRLKRKKCFRLSFLLPGLGQFCQDRKVSGSLFFLLFSFPFYYLYLIGDLLSYGGISLILSQLTLYILQLYDAYKRTFRETSPCEDSCPAGVVVPTFMGFCQKGDFEKAFASFLLRAPFPFTLGEICPAECEKKCGILPGRSLRIREVHRELARIVLESMEIGEREPFFPRVNRKVAVVGGGVAGLTVSYYLASCGLSVEIFEKENHLGGILNYVPDFKLNKELFKREIEFITSFKNVKVHTGVELKERPEGFDVVVVCVGSQVERKFPVNSPRVIYPLSFLKNPPSLSGKRVLIIGAGDTAFDVARLTVKRGGEAVVLYRGEVKGVRASDKEVRDSLKEGVKLYTGCELLKIEGGRALFSCGSFDFDYIVPAIGFDRDLRLIESLNGDFVTGDAASGMTTAVEAIGRARETAYRVLKSLGLSDRAWFMEDYYVKEPQTISGENLFVVSESSLCQHCGMKVRS</sequence>
<evidence type="ECO:0000256" key="2">
    <source>
        <dbReference type="ARBA" id="ARBA00030119"/>
    </source>
</evidence>
<dbReference type="GO" id="GO:0004497">
    <property type="term" value="F:monooxygenase activity"/>
    <property type="evidence" value="ECO:0007669"/>
    <property type="project" value="UniProtKB-KW"/>
</dbReference>
<dbReference type="InterPro" id="IPR023753">
    <property type="entry name" value="FAD/NAD-binding_dom"/>
</dbReference>
<evidence type="ECO:0000256" key="6">
    <source>
        <dbReference type="ARBA" id="ARBA00049578"/>
    </source>
</evidence>
<dbReference type="Pfam" id="PF07992">
    <property type="entry name" value="Pyr_redox_2"/>
    <property type="match status" value="1"/>
</dbReference>
<evidence type="ECO:0000256" key="1">
    <source>
        <dbReference type="ARBA" id="ARBA00023002"/>
    </source>
</evidence>
<dbReference type="RefSeq" id="WP_121170167.1">
    <property type="nucleotide sequence ID" value="NZ_RBIE01000001.1"/>
</dbReference>
<comment type="catalytic activity">
    <reaction evidence="4">
        <text>5,6-dihydrothymine + NAD(+) = thymine + NADH + H(+)</text>
        <dbReference type="Rhea" id="RHEA:28791"/>
        <dbReference type="ChEBI" id="CHEBI:15378"/>
        <dbReference type="ChEBI" id="CHEBI:17821"/>
        <dbReference type="ChEBI" id="CHEBI:27468"/>
        <dbReference type="ChEBI" id="CHEBI:57540"/>
        <dbReference type="ChEBI" id="CHEBI:57945"/>
        <dbReference type="EC" id="1.3.1.1"/>
    </reaction>
</comment>
<dbReference type="OrthoDB" id="9803192at2"/>
<evidence type="ECO:0000256" key="8">
    <source>
        <dbReference type="ARBA" id="ARBA00049728"/>
    </source>
</evidence>
<evidence type="ECO:0000256" key="3">
    <source>
        <dbReference type="ARBA" id="ARBA00032722"/>
    </source>
</evidence>
<evidence type="ECO:0000256" key="5">
    <source>
        <dbReference type="ARBA" id="ARBA00048792"/>
    </source>
</evidence>
<gene>
    <name evidence="11" type="ORF">C7457_0771</name>
</gene>
<keyword evidence="11" id="KW-0503">Monooxygenase</keyword>
<dbReference type="GO" id="GO:0002058">
    <property type="term" value="F:uracil binding"/>
    <property type="evidence" value="ECO:0007669"/>
    <property type="project" value="TreeGrafter"/>
</dbReference>
<dbReference type="GO" id="GO:0006210">
    <property type="term" value="P:thymine catabolic process"/>
    <property type="evidence" value="ECO:0007669"/>
    <property type="project" value="TreeGrafter"/>
</dbReference>
<comment type="subunit">
    <text evidence="7">Heterotetramer of 2 PreA and 2 PreT subunits.</text>
</comment>
<dbReference type="GO" id="GO:0006212">
    <property type="term" value="P:uracil catabolic process"/>
    <property type="evidence" value="ECO:0007669"/>
    <property type="project" value="TreeGrafter"/>
</dbReference>
<evidence type="ECO:0000259" key="9">
    <source>
        <dbReference type="Pfam" id="PF07992"/>
    </source>
</evidence>
<keyword evidence="12" id="KW-1185">Reference proteome</keyword>
<comment type="catalytic activity">
    <reaction evidence="5">
        <text>5,6-dihydrouracil + NAD(+) = uracil + NADH + H(+)</text>
        <dbReference type="Rhea" id="RHEA:20189"/>
        <dbReference type="ChEBI" id="CHEBI:15378"/>
        <dbReference type="ChEBI" id="CHEBI:15901"/>
        <dbReference type="ChEBI" id="CHEBI:17568"/>
        <dbReference type="ChEBI" id="CHEBI:57540"/>
        <dbReference type="ChEBI" id="CHEBI:57945"/>
        <dbReference type="EC" id="1.3.1.1"/>
    </reaction>
</comment>
<evidence type="ECO:0000256" key="7">
    <source>
        <dbReference type="ARBA" id="ARBA00049714"/>
    </source>
</evidence>
<dbReference type="Proteomes" id="UP000280881">
    <property type="component" value="Unassembled WGS sequence"/>
</dbReference>
<feature type="domain" description="FAD/NAD(P)-binding" evidence="9">
    <location>
        <begin position="299"/>
        <end position="398"/>
    </location>
</feature>
<dbReference type="GO" id="GO:0050661">
    <property type="term" value="F:NADP binding"/>
    <property type="evidence" value="ECO:0007669"/>
    <property type="project" value="TreeGrafter"/>
</dbReference>
<evidence type="ECO:0000259" key="10">
    <source>
        <dbReference type="Pfam" id="PF14691"/>
    </source>
</evidence>
<name>A0A420W9A3_9BACT</name>
<dbReference type="Gene3D" id="3.50.50.60">
    <property type="entry name" value="FAD/NAD(P)-binding domain"/>
    <property type="match status" value="2"/>
</dbReference>
<protein>
    <recommendedName>
        <fullName evidence="8">dihydrouracil dehydrogenase (NAD(+))</fullName>
        <ecNumber evidence="8">1.3.1.1</ecNumber>
    </recommendedName>
    <alternativeName>
        <fullName evidence="3">Dihydrothymine dehydrogenase</fullName>
    </alternativeName>
    <alternativeName>
        <fullName evidence="2">Dihydrouracil dehydrogenase</fullName>
    </alternativeName>
</protein>
<dbReference type="InterPro" id="IPR036188">
    <property type="entry name" value="FAD/NAD-bd_sf"/>
</dbReference>